<evidence type="ECO:0000313" key="8">
    <source>
        <dbReference type="EMBL" id="TDS33748.1"/>
    </source>
</evidence>
<reference evidence="10 12" key="2">
    <citation type="submission" date="2016-10" db="EMBL/GenBank/DDBJ databases">
        <authorList>
            <person name="Varghese N."/>
            <person name="Submissions S."/>
        </authorList>
    </citation>
    <scope>NUCLEOTIDE SEQUENCE [LARGE SCALE GENOMIC DNA]</scope>
    <source>
        <strain evidence="4 16">WG10</strain>
        <strain evidence="5 12">WG2</strain>
        <strain evidence="7 10">WG5</strain>
    </source>
</reference>
<organism evidence="4 16">
    <name type="scientific">Halanaerobium congolense</name>
    <dbReference type="NCBI Taxonomy" id="54121"/>
    <lineage>
        <taxon>Bacteria</taxon>
        <taxon>Bacillati</taxon>
        <taxon>Bacillota</taxon>
        <taxon>Clostridia</taxon>
        <taxon>Halanaerobiales</taxon>
        <taxon>Halanaerobiaceae</taxon>
        <taxon>Halanaerobium</taxon>
    </lineage>
</organism>
<dbReference type="Proteomes" id="UP000324896">
    <property type="component" value="Unassembled WGS sequence"/>
</dbReference>
<evidence type="ECO:0000259" key="2">
    <source>
        <dbReference type="Pfam" id="PF07486"/>
    </source>
</evidence>
<name>A0A1G6P7A3_9FIRM</name>
<dbReference type="EMBL" id="FOHG01000001">
    <property type="protein sequence ID" value="SES61501.1"/>
    <property type="molecule type" value="Genomic_DNA"/>
</dbReference>
<dbReference type="Proteomes" id="UP000247389">
    <property type="component" value="Unassembled WGS sequence"/>
</dbReference>
<dbReference type="InterPro" id="IPR011105">
    <property type="entry name" value="Cell_wall_hydrolase_SleB"/>
</dbReference>
<evidence type="ECO:0000313" key="15">
    <source>
        <dbReference type="Proteomes" id="UP000295758"/>
    </source>
</evidence>
<keyword evidence="1" id="KW-0472">Membrane</keyword>
<evidence type="ECO:0000313" key="6">
    <source>
        <dbReference type="EMBL" id="SDI49957.1"/>
    </source>
</evidence>
<evidence type="ECO:0000313" key="16">
    <source>
        <dbReference type="Proteomes" id="UP000324896"/>
    </source>
</evidence>
<dbReference type="Proteomes" id="UP000198612">
    <property type="component" value="Unassembled WGS sequence"/>
</dbReference>
<dbReference type="RefSeq" id="WP_073155429.1">
    <property type="nucleotide sequence ID" value="NZ_FMYT01000013.1"/>
</dbReference>
<dbReference type="EMBL" id="SOEF01000003">
    <property type="protein sequence ID" value="TDX46842.1"/>
    <property type="molecule type" value="Genomic_DNA"/>
</dbReference>
<gene>
    <name evidence="8" type="ORF">BY453_104141</name>
    <name evidence="9" type="ORF">C7954_10344</name>
    <name evidence="3" type="ORF">C8C78_103100</name>
    <name evidence="4" type="ORF">SAMN04488597_11348</name>
    <name evidence="5" type="ORF">SAMN04488598_101241</name>
    <name evidence="7" type="ORF">SAMN04515652_10150</name>
    <name evidence="6" type="ORF">SAMN04515654_10793</name>
</gene>
<reference evidence="8 15" key="3">
    <citation type="submission" date="2019-03" db="EMBL/GenBank/DDBJ databases">
        <title>Deep subsurface shale carbon reservoir microbial communities from Ohio and West Virginia, USA.</title>
        <authorList>
            <person name="Wrighton K."/>
        </authorList>
    </citation>
    <scope>NUCLEOTIDE SEQUENCE [LARGE SCALE GENOMIC DNA]</scope>
    <source>
        <strain evidence="8 15">UTICA-S4D12</strain>
    </source>
</reference>
<evidence type="ECO:0000313" key="4">
    <source>
        <dbReference type="EMBL" id="SDC75821.1"/>
    </source>
</evidence>
<keyword evidence="1" id="KW-0812">Transmembrane</keyword>
<dbReference type="GeneID" id="57011782"/>
<evidence type="ECO:0000313" key="10">
    <source>
        <dbReference type="Proteomes" id="UP000198612"/>
    </source>
</evidence>
<dbReference type="OrthoDB" id="9785345at2"/>
<proteinExistence type="predicted"/>
<dbReference type="STRING" id="54121.SAMN04515653_10642"/>
<accession>A0A1G6P7A3</accession>
<evidence type="ECO:0000313" key="9">
    <source>
        <dbReference type="EMBL" id="TDX46842.1"/>
    </source>
</evidence>
<dbReference type="EMBL" id="FMYT01000013">
    <property type="protein sequence ID" value="SDC75821.1"/>
    <property type="molecule type" value="Genomic_DNA"/>
</dbReference>
<protein>
    <submittedName>
        <fullName evidence="4">N-acetylmuramoyl-L-alanine amidase</fullName>
    </submittedName>
</protein>
<keyword evidence="12" id="KW-1185">Reference proteome</keyword>
<dbReference type="Proteomes" id="UP000199519">
    <property type="component" value="Unassembled WGS sequence"/>
</dbReference>
<dbReference type="EMBL" id="FNBJ01000001">
    <property type="protein sequence ID" value="SDE73368.1"/>
    <property type="molecule type" value="Genomic_DNA"/>
</dbReference>
<feature type="domain" description="Cell wall hydrolase SleB" evidence="2">
    <location>
        <begin position="96"/>
        <end position="194"/>
    </location>
</feature>
<dbReference type="Proteomes" id="UP000198945">
    <property type="component" value="Unassembled WGS sequence"/>
</dbReference>
<feature type="transmembrane region" description="Helical" evidence="1">
    <location>
        <begin position="9"/>
        <end position="32"/>
    </location>
</feature>
<reference evidence="6 11" key="1">
    <citation type="submission" date="2016-10" db="EMBL/GenBank/DDBJ databases">
        <authorList>
            <person name="de Groot N.N."/>
        </authorList>
    </citation>
    <scope>NUCLEOTIDE SEQUENCE [LARGE SCALE GENOMIC DNA]</scope>
    <source>
        <strain evidence="6 11">WG7</strain>
    </source>
</reference>
<evidence type="ECO:0000313" key="12">
    <source>
        <dbReference type="Proteomes" id="UP000199519"/>
    </source>
</evidence>
<dbReference type="GO" id="GO:0016787">
    <property type="term" value="F:hydrolase activity"/>
    <property type="evidence" value="ECO:0007669"/>
    <property type="project" value="InterPro"/>
</dbReference>
<keyword evidence="1" id="KW-1133">Transmembrane helix</keyword>
<reference evidence="9 14" key="4">
    <citation type="submission" date="2019-03" db="EMBL/GenBank/DDBJ databases">
        <title>Subsurface microbial communities from deep shales in Ohio and West Virginia, USA.</title>
        <authorList>
            <person name="Wrighton K."/>
        </authorList>
    </citation>
    <scope>NUCLEOTIDE SEQUENCE [LARGE SCALE GENOMIC DNA]</scope>
    <source>
        <strain evidence="9 14">DSMZ 11287</strain>
        <strain evidence="3 13">MSL28</strain>
    </source>
</reference>
<dbReference type="Proteomes" id="UP000295472">
    <property type="component" value="Unassembled WGS sequence"/>
</dbReference>
<feature type="transmembrane region" description="Helical" evidence="1">
    <location>
        <begin position="44"/>
        <end position="60"/>
    </location>
</feature>
<dbReference type="Gene3D" id="6.20.240.60">
    <property type="match status" value="1"/>
</dbReference>
<evidence type="ECO:0000256" key="1">
    <source>
        <dbReference type="SAM" id="Phobius"/>
    </source>
</evidence>
<evidence type="ECO:0000313" key="3">
    <source>
        <dbReference type="EMBL" id="PXV69386.1"/>
    </source>
</evidence>
<evidence type="ECO:0000313" key="14">
    <source>
        <dbReference type="Proteomes" id="UP000295472"/>
    </source>
</evidence>
<evidence type="ECO:0000313" key="5">
    <source>
        <dbReference type="EMBL" id="SDE73368.1"/>
    </source>
</evidence>
<dbReference type="Pfam" id="PF07486">
    <property type="entry name" value="Hydrolase_2"/>
    <property type="match status" value="1"/>
</dbReference>
<dbReference type="AlphaFoldDB" id="A0A1G6P7A3"/>
<dbReference type="EMBL" id="QICM01000003">
    <property type="protein sequence ID" value="PXV69386.1"/>
    <property type="molecule type" value="Genomic_DNA"/>
</dbReference>
<dbReference type="InterPro" id="IPR042047">
    <property type="entry name" value="SleB_dom1"/>
</dbReference>
<dbReference type="EMBL" id="FNEH01000007">
    <property type="protein sequence ID" value="SDI49957.1"/>
    <property type="molecule type" value="Genomic_DNA"/>
</dbReference>
<evidence type="ECO:0000313" key="11">
    <source>
        <dbReference type="Proteomes" id="UP000198945"/>
    </source>
</evidence>
<dbReference type="EMBL" id="SOAA01000004">
    <property type="protein sequence ID" value="TDS33748.1"/>
    <property type="molecule type" value="Genomic_DNA"/>
</dbReference>
<dbReference type="Gene3D" id="1.10.10.2520">
    <property type="entry name" value="Cell wall hydrolase SleB, domain 1"/>
    <property type="match status" value="1"/>
</dbReference>
<dbReference type="Proteomes" id="UP000295758">
    <property type="component" value="Unassembled WGS sequence"/>
</dbReference>
<evidence type="ECO:0000313" key="7">
    <source>
        <dbReference type="EMBL" id="SES61501.1"/>
    </source>
</evidence>
<sequence>MEKRHLKKVIVLLTLIIILNTIFIPFIMPSAAEVKASSIEKEDIYTGLGIMFLMVVLGSGNDNKQAAAQDNFYGYKSFSADEMEILASIINAEARGESYEGKVAVGAVIINRVYHPSFPNSIEGVVYQSGQFTPVENGMINLSPSSDAFKAAYDAAGGMDPSQGSLYFYNPKKSRNPDFFAGRTKMVTIDNHVFLK</sequence>
<evidence type="ECO:0000313" key="13">
    <source>
        <dbReference type="Proteomes" id="UP000247389"/>
    </source>
</evidence>